<dbReference type="Gene3D" id="2.170.260.10">
    <property type="entry name" value="paz domain"/>
    <property type="match status" value="1"/>
</dbReference>
<dbReference type="PROSITE" id="PS50821">
    <property type="entry name" value="PAZ"/>
    <property type="match status" value="1"/>
</dbReference>
<dbReference type="PROSITE" id="PS50822">
    <property type="entry name" value="PIWI"/>
    <property type="match status" value="1"/>
</dbReference>
<feature type="region of interest" description="Disordered" evidence="3">
    <location>
        <begin position="1"/>
        <end position="118"/>
    </location>
</feature>
<dbReference type="PANTHER" id="PTHR22891">
    <property type="entry name" value="EUKARYOTIC TRANSLATION INITIATION FACTOR 2C"/>
    <property type="match status" value="1"/>
</dbReference>
<reference evidence="6" key="3">
    <citation type="submission" date="2022-01" db="UniProtKB">
        <authorList>
            <consortium name="EnsemblPlants"/>
        </authorList>
    </citation>
    <scope>IDENTIFICATION</scope>
    <source>
        <strain evidence="6">subsp. vulgare</strain>
    </source>
</reference>
<feature type="domain" description="Piwi" evidence="5">
    <location>
        <begin position="631"/>
        <end position="947"/>
    </location>
</feature>
<keyword evidence="7" id="KW-1185">Reference proteome</keyword>
<evidence type="ECO:0000256" key="3">
    <source>
        <dbReference type="SAM" id="MobiDB-lite"/>
    </source>
</evidence>
<dbReference type="CDD" id="cd02846">
    <property type="entry name" value="PAZ_argonaute_like"/>
    <property type="match status" value="1"/>
</dbReference>
<dbReference type="InterPro" id="IPR036397">
    <property type="entry name" value="RNaseH_sf"/>
</dbReference>
<dbReference type="InterPro" id="IPR032472">
    <property type="entry name" value="ArgoL2"/>
</dbReference>
<dbReference type="CDD" id="cd04657">
    <property type="entry name" value="Piwi_ago-like"/>
    <property type="match status" value="1"/>
</dbReference>
<dbReference type="Pfam" id="PF16488">
    <property type="entry name" value="ArgoL2"/>
    <property type="match status" value="1"/>
</dbReference>
<evidence type="ECO:0008006" key="8">
    <source>
        <dbReference type="Google" id="ProtNLM"/>
    </source>
</evidence>
<dbReference type="Gramene" id="HORVU.MOREX.r2.7HG0611350.1">
    <property type="protein sequence ID" value="HORVU.MOREX.r2.7HG0611350.1"/>
    <property type="gene ID" value="HORVU.MOREX.r2.7HG0611350"/>
</dbReference>
<evidence type="ECO:0000256" key="2">
    <source>
        <dbReference type="ARBA" id="ARBA00023158"/>
    </source>
</evidence>
<evidence type="ECO:0000259" key="4">
    <source>
        <dbReference type="PROSITE" id="PS50821"/>
    </source>
</evidence>
<feature type="region of interest" description="Disordered" evidence="3">
    <location>
        <begin position="232"/>
        <end position="254"/>
    </location>
</feature>
<dbReference type="SUPFAM" id="SSF101690">
    <property type="entry name" value="PAZ domain"/>
    <property type="match status" value="1"/>
</dbReference>
<proteinExistence type="inferred from homology"/>
<dbReference type="Proteomes" id="UP000011116">
    <property type="component" value="Chromosome 7H"/>
</dbReference>
<dbReference type="SMART" id="SM00950">
    <property type="entry name" value="Piwi"/>
    <property type="match status" value="1"/>
</dbReference>
<reference evidence="6" key="2">
    <citation type="submission" date="2020-10" db="EMBL/GenBank/DDBJ databases">
        <authorList>
            <person name="Scholz U."/>
            <person name="Mascher M."/>
            <person name="Fiebig A."/>
        </authorList>
    </citation>
    <scope>NUCLEOTIDE SEQUENCE [LARGE SCALE GENOMIC DNA]</scope>
    <source>
        <strain evidence="6">cv. Morex</strain>
    </source>
</reference>
<dbReference type="GO" id="GO:0005737">
    <property type="term" value="C:cytoplasm"/>
    <property type="evidence" value="ECO:0000318"/>
    <property type="project" value="GO_Central"/>
</dbReference>
<keyword evidence="2" id="KW-0943">RNA-mediated gene silencing</keyword>
<dbReference type="InterPro" id="IPR003165">
    <property type="entry name" value="Piwi"/>
</dbReference>
<dbReference type="Pfam" id="PF02171">
    <property type="entry name" value="Piwi"/>
    <property type="match status" value="1"/>
</dbReference>
<dbReference type="GO" id="GO:0005634">
    <property type="term" value="C:nucleus"/>
    <property type="evidence" value="ECO:0000318"/>
    <property type="project" value="GO_Central"/>
</dbReference>
<dbReference type="GO" id="GO:0004521">
    <property type="term" value="F:RNA endonuclease activity"/>
    <property type="evidence" value="ECO:0000318"/>
    <property type="project" value="GO_Central"/>
</dbReference>
<sequence>MESQTQCSKGDDSSKSATPHGGKGDESSKSPMPHGSKGDDPSKSPMPHGGKGDDPSKSPMPHGGKGDDSSKSPMPHGSKGDDPSKSPMPHGGKGYDPRKAPPMPQMLPITRPTEPGTRGRHITLLTNHFKVSRKPTHGFFYHYHYKDVKPVVGEGVRRKEMDLKYEDDKPGVGEGMRRKVMRQLHETYASSLAGKQFAFDGETGLYTAGPLPFTTNVFEVVLVDASSARIAAMSRSPGGDGSPGPSDSKRMKQETPSKIFKVEITFAAKVPMNISSQDALRVLDIILRQHSAKQNCLLVRQSFFRKDSRYVELGGGVRGCQGFYSSFRPTQSGLSLNVDLTTTMVVRPGPVIDFLLFNQDVKDTSRIDWRKAKRALNKLRIETIHTKMELQIIGLSENNCNELTFPLKQQDGTIVDVTVYDYFMNRWSTKMEKSANFPCLIAGKTNSPTYLPLEVCLLVPLQRYKKSLSTMQRSKLVEGSRQRPDQRMLSLTGELRANNYNSDPMLRECGISIAPEFTQVEGRVLQAPQLIFADGRELHTPNGRWNFNNDKFIKPIKVETWGVVNFSARCNVEDLVGCLVRSGANKGIEMAKCGAVIEERHQMRREPPTKRVEAMFQQIKAKLTRKPDFLFLLCVLPEKNCDIYGPWKRECLVEHGIFTQCLVPPANIKDQYLTNVLLKINAKLGGLNSLLKKETARAIPHVSRMPTIIFGMDVSHGSPGQNLPSVAAVVSSLKWPIMSKYRASVCTQSPKLEMIDALFKPIGDDDHGLIKDSIVDFLKNNDDQRPEQIIIFRDGVSESQFNQALNEELAQIMEACKFFGGKHFNGNWFPKFTLIVAQKNHHTRFFQRDGQRPDQVTNVPPGTVVDRGICHPRNYDFYMCAHAGIIGTTRPTHYHVLHDDIGFSADELEELVHSLSYVYQRSTTAISVVAPIFYAHLAVAQVAKFTRLDDMSETSSQAEAAPVPELPRLHRNVASTMFFC</sequence>
<name>A0A8I6YJ86_HORVV</name>
<dbReference type="InterPro" id="IPR045246">
    <property type="entry name" value="Piwi_ago-like"/>
</dbReference>
<dbReference type="InterPro" id="IPR003100">
    <property type="entry name" value="PAZ_dom"/>
</dbReference>
<dbReference type="InterPro" id="IPR014811">
    <property type="entry name" value="ArgoL1"/>
</dbReference>
<evidence type="ECO:0000313" key="7">
    <source>
        <dbReference type="Proteomes" id="UP000011116"/>
    </source>
</evidence>
<dbReference type="InterPro" id="IPR012337">
    <property type="entry name" value="RNaseH-like_sf"/>
</dbReference>
<dbReference type="InterPro" id="IPR032474">
    <property type="entry name" value="Argonaute_N"/>
</dbReference>
<evidence type="ECO:0000256" key="1">
    <source>
        <dbReference type="ARBA" id="ARBA00008201"/>
    </source>
</evidence>
<dbReference type="AlphaFoldDB" id="A0A8I6YJ86"/>
<reference evidence="7" key="1">
    <citation type="journal article" date="2012" name="Nature">
        <title>A physical, genetic and functional sequence assembly of the barley genome.</title>
        <authorList>
            <consortium name="The International Barley Genome Sequencing Consortium"/>
            <person name="Mayer K.F."/>
            <person name="Waugh R."/>
            <person name="Brown J.W."/>
            <person name="Schulman A."/>
            <person name="Langridge P."/>
            <person name="Platzer M."/>
            <person name="Fincher G.B."/>
            <person name="Muehlbauer G.J."/>
            <person name="Sato K."/>
            <person name="Close T.J."/>
            <person name="Wise R.P."/>
            <person name="Stein N."/>
        </authorList>
    </citation>
    <scope>NUCLEOTIDE SEQUENCE [LARGE SCALE GENOMIC DNA]</scope>
    <source>
        <strain evidence="7">cv. Morex</strain>
    </source>
</reference>
<dbReference type="SUPFAM" id="SSF53098">
    <property type="entry name" value="Ribonuclease H-like"/>
    <property type="match status" value="1"/>
</dbReference>
<dbReference type="Gene3D" id="3.40.50.2300">
    <property type="match status" value="1"/>
</dbReference>
<dbReference type="FunFam" id="3.30.420.10:FF:000091">
    <property type="entry name" value="Protein argonaute 3"/>
    <property type="match status" value="1"/>
</dbReference>
<dbReference type="Pfam" id="PF16486">
    <property type="entry name" value="ArgoN"/>
    <property type="match status" value="1"/>
</dbReference>
<dbReference type="GO" id="GO:0031047">
    <property type="term" value="P:regulatory ncRNA-mediated gene silencing"/>
    <property type="evidence" value="ECO:0000318"/>
    <property type="project" value="GO_Central"/>
</dbReference>
<evidence type="ECO:0000259" key="5">
    <source>
        <dbReference type="PROSITE" id="PS50822"/>
    </source>
</evidence>
<dbReference type="SMART" id="SM01163">
    <property type="entry name" value="DUF1785"/>
    <property type="match status" value="1"/>
</dbReference>
<dbReference type="InterPro" id="IPR036085">
    <property type="entry name" value="PAZ_dom_sf"/>
</dbReference>
<dbReference type="GO" id="GO:0003723">
    <property type="term" value="F:RNA binding"/>
    <property type="evidence" value="ECO:0000318"/>
    <property type="project" value="GO_Central"/>
</dbReference>
<dbReference type="Gene3D" id="3.30.420.10">
    <property type="entry name" value="Ribonuclease H-like superfamily/Ribonuclease H"/>
    <property type="match status" value="1"/>
</dbReference>
<protein>
    <recommendedName>
        <fullName evidence="8">Argonaute 4</fullName>
    </recommendedName>
</protein>
<dbReference type="EnsemblPlants" id="HORVU.MOREX.r3.7HG0736980.1">
    <property type="protein sequence ID" value="HORVU.MOREX.r3.7HG0736980.1"/>
    <property type="gene ID" value="HORVU.MOREX.r3.7HG0736980"/>
</dbReference>
<accession>A0A8I6YJ86</accession>
<dbReference type="Gramene" id="HORVU.MOREX.r3.7HG0736980.1">
    <property type="protein sequence ID" value="HORVU.MOREX.r3.7HG0736980.1"/>
    <property type="gene ID" value="HORVU.MOREX.r3.7HG0736980"/>
</dbReference>
<dbReference type="SMR" id="A0A8I6YJ86"/>
<organism evidence="6 7">
    <name type="scientific">Hordeum vulgare subsp. vulgare</name>
    <name type="common">Domesticated barley</name>
    <dbReference type="NCBI Taxonomy" id="112509"/>
    <lineage>
        <taxon>Eukaryota</taxon>
        <taxon>Viridiplantae</taxon>
        <taxon>Streptophyta</taxon>
        <taxon>Embryophyta</taxon>
        <taxon>Tracheophyta</taxon>
        <taxon>Spermatophyta</taxon>
        <taxon>Magnoliopsida</taxon>
        <taxon>Liliopsida</taxon>
        <taxon>Poales</taxon>
        <taxon>Poaceae</taxon>
        <taxon>BOP clade</taxon>
        <taxon>Pooideae</taxon>
        <taxon>Triticodae</taxon>
        <taxon>Triticeae</taxon>
        <taxon>Hordeinae</taxon>
        <taxon>Hordeum</taxon>
    </lineage>
</organism>
<dbReference type="Pfam" id="PF08699">
    <property type="entry name" value="ArgoL1"/>
    <property type="match status" value="1"/>
</dbReference>
<feature type="domain" description="PAZ" evidence="4">
    <location>
        <begin position="350"/>
        <end position="460"/>
    </location>
</feature>
<evidence type="ECO:0000313" key="6">
    <source>
        <dbReference type="EnsemblPlants" id="HORVU.MOREX.r3.7HG0736980.1"/>
    </source>
</evidence>
<comment type="similarity">
    <text evidence="1">Belongs to the argonaute family. Ago subfamily.</text>
</comment>
<dbReference type="Pfam" id="PF02170">
    <property type="entry name" value="PAZ"/>
    <property type="match status" value="1"/>
</dbReference>